<protein>
    <submittedName>
        <fullName evidence="1">Uncharacterized protein</fullName>
    </submittedName>
</protein>
<gene>
    <name evidence="1" type="ORF">L3X38_004742</name>
</gene>
<comment type="caution">
    <text evidence="1">The sequence shown here is derived from an EMBL/GenBank/DDBJ whole genome shotgun (WGS) entry which is preliminary data.</text>
</comment>
<evidence type="ECO:0000313" key="1">
    <source>
        <dbReference type="EMBL" id="KAI5351851.1"/>
    </source>
</evidence>
<dbReference type="AlphaFoldDB" id="A0AAD4ZPL8"/>
<accession>A0AAD4ZPL8</accession>
<organism evidence="1 2">
    <name type="scientific">Prunus dulcis</name>
    <name type="common">Almond</name>
    <name type="synonym">Amygdalus dulcis</name>
    <dbReference type="NCBI Taxonomy" id="3755"/>
    <lineage>
        <taxon>Eukaryota</taxon>
        <taxon>Viridiplantae</taxon>
        <taxon>Streptophyta</taxon>
        <taxon>Embryophyta</taxon>
        <taxon>Tracheophyta</taxon>
        <taxon>Spermatophyta</taxon>
        <taxon>Magnoliopsida</taxon>
        <taxon>eudicotyledons</taxon>
        <taxon>Gunneridae</taxon>
        <taxon>Pentapetalae</taxon>
        <taxon>rosids</taxon>
        <taxon>fabids</taxon>
        <taxon>Rosales</taxon>
        <taxon>Rosaceae</taxon>
        <taxon>Amygdaloideae</taxon>
        <taxon>Amygdaleae</taxon>
        <taxon>Prunus</taxon>
    </lineage>
</organism>
<proteinExistence type="predicted"/>
<dbReference type="EMBL" id="JAJFAZ020000001">
    <property type="protein sequence ID" value="KAI5351851.1"/>
    <property type="molecule type" value="Genomic_DNA"/>
</dbReference>
<evidence type="ECO:0000313" key="2">
    <source>
        <dbReference type="Proteomes" id="UP001054821"/>
    </source>
</evidence>
<keyword evidence="2" id="KW-1185">Reference proteome</keyword>
<reference evidence="1 2" key="1">
    <citation type="journal article" date="2022" name="G3 (Bethesda)">
        <title>Whole-genome sequence and methylome profiling of the almond [Prunus dulcis (Mill.) D.A. Webb] cultivar 'Nonpareil'.</title>
        <authorList>
            <person name="D'Amico-Willman K.M."/>
            <person name="Ouma W.Z."/>
            <person name="Meulia T."/>
            <person name="Sideli G.M."/>
            <person name="Gradziel T.M."/>
            <person name="Fresnedo-Ramirez J."/>
        </authorList>
    </citation>
    <scope>NUCLEOTIDE SEQUENCE [LARGE SCALE GENOMIC DNA]</scope>
    <source>
        <strain evidence="1">Clone GOH B32 T37-40</strain>
    </source>
</reference>
<name>A0AAD4ZPL8_PRUDU</name>
<sequence>MELRSLRALDSYYLRCTDTSVWRGMLVSDTALIRYGTDTAPIRIRYATWRIVDLYGMLTSRYGSDTSSIRSRYGRYTASIRLGIAVCREARFLGFHFNRTEAKITPERAEDLVFVHSNLRLLSRKRPEYKEGEIHMWDVGSDAFDSMDLENAGVLEIANLSLDEPDLEGIIFTHDE</sequence>
<dbReference type="Proteomes" id="UP001054821">
    <property type="component" value="Chromosome 1"/>
</dbReference>